<keyword evidence="6" id="KW-1185">Reference proteome</keyword>
<dbReference type="Pfam" id="PF22244">
    <property type="entry name" value="GCE_fung"/>
    <property type="match status" value="1"/>
</dbReference>
<keyword evidence="2" id="KW-0732">Signal</keyword>
<evidence type="ECO:0000256" key="2">
    <source>
        <dbReference type="ARBA" id="ARBA00022729"/>
    </source>
</evidence>
<sequence>MKRSVLLFLIFICASGIRTYAQQQLINGKLVPAVLRMKNGDSVTTIKQWEEKRRPELIDFFRKEMYGQSPGKPTQLTFKVFDSDKKALGGKATRKQIAVYFEGNKDVEMGILLYIPNQVKHKVPAFVSLNFFGNQSVHPDTSIKLPTGRMVLEGQGVVNHLATAASRGSDTARWPIEMILDKGYAIATVYYGDIDPDNRTEITTGVRSLYPDLQNRADNFGTIAAWAWGLSRAMDYLETDKRIDSKRIAVLGLSRLGKAALWAGATDERFTLTISNESGAGGAKLFHSIAGESIRKLCTKFPNWYCRNFNKYIDRDDVLPFDQHMVISLVAPRPVYIASASEDLNSNPEGEFWGAKGADPVYRLLNTNGLPAASWPAINTPITGRIAYHNRSGKHDITNYDWIQFLNFADRYLKDQYPVDR</sequence>
<dbReference type="GO" id="GO:0052689">
    <property type="term" value="F:carboxylic ester hydrolase activity"/>
    <property type="evidence" value="ECO:0007669"/>
    <property type="project" value="UniProtKB-KW"/>
</dbReference>
<proteinExistence type="predicted"/>
<protein>
    <recommendedName>
        <fullName evidence="4">4-O-methyl-glucuronoyl methylesterase-like domain-containing protein</fullName>
    </recommendedName>
</protein>
<reference evidence="6" key="1">
    <citation type="submission" date="2016-10" db="EMBL/GenBank/DDBJ databases">
        <authorList>
            <person name="Varghese N."/>
            <person name="Submissions S."/>
        </authorList>
    </citation>
    <scope>NUCLEOTIDE SEQUENCE [LARGE SCALE GENOMIC DNA]</scope>
    <source>
        <strain evidence="6">DSM 19110</strain>
    </source>
</reference>
<name>A0A1G9L9X2_9SPHI</name>
<keyword evidence="1" id="KW-0719">Serine esterase</keyword>
<dbReference type="SUPFAM" id="SSF53474">
    <property type="entry name" value="alpha/beta-Hydrolases"/>
    <property type="match status" value="1"/>
</dbReference>
<evidence type="ECO:0000313" key="5">
    <source>
        <dbReference type="EMBL" id="SDL58761.1"/>
    </source>
</evidence>
<evidence type="ECO:0000256" key="3">
    <source>
        <dbReference type="ARBA" id="ARBA00022801"/>
    </source>
</evidence>
<dbReference type="InterPro" id="IPR029058">
    <property type="entry name" value="AB_hydrolase_fold"/>
</dbReference>
<dbReference type="Proteomes" id="UP000183200">
    <property type="component" value="Unassembled WGS sequence"/>
</dbReference>
<dbReference type="RefSeq" id="WP_074604812.1">
    <property type="nucleotide sequence ID" value="NZ_FNGY01000001.1"/>
</dbReference>
<dbReference type="InterPro" id="IPR054579">
    <property type="entry name" value="GCE-like_dom"/>
</dbReference>
<organism evidence="5 6">
    <name type="scientific">Pedobacter steynii</name>
    <dbReference type="NCBI Taxonomy" id="430522"/>
    <lineage>
        <taxon>Bacteria</taxon>
        <taxon>Pseudomonadati</taxon>
        <taxon>Bacteroidota</taxon>
        <taxon>Sphingobacteriia</taxon>
        <taxon>Sphingobacteriales</taxon>
        <taxon>Sphingobacteriaceae</taxon>
        <taxon>Pedobacter</taxon>
    </lineage>
</organism>
<evidence type="ECO:0000259" key="4">
    <source>
        <dbReference type="Pfam" id="PF22244"/>
    </source>
</evidence>
<keyword evidence="3" id="KW-0378">Hydrolase</keyword>
<dbReference type="EMBL" id="FNGY01000001">
    <property type="protein sequence ID" value="SDL58761.1"/>
    <property type="molecule type" value="Genomic_DNA"/>
</dbReference>
<evidence type="ECO:0000256" key="1">
    <source>
        <dbReference type="ARBA" id="ARBA00022487"/>
    </source>
</evidence>
<accession>A0A1G9L9X2</accession>
<dbReference type="OrthoDB" id="9809261at2"/>
<feature type="domain" description="4-O-methyl-glucuronoyl methylesterase-like" evidence="4">
    <location>
        <begin position="186"/>
        <end position="365"/>
    </location>
</feature>
<evidence type="ECO:0000313" key="6">
    <source>
        <dbReference type="Proteomes" id="UP000183200"/>
    </source>
</evidence>
<dbReference type="Gene3D" id="3.40.50.1820">
    <property type="entry name" value="alpha/beta hydrolase"/>
    <property type="match status" value="1"/>
</dbReference>
<gene>
    <name evidence="5" type="ORF">SAMN05421820_101823</name>
</gene>
<dbReference type="AlphaFoldDB" id="A0A1G9L9X2"/>